<reference evidence="2" key="2">
    <citation type="submission" date="2015-01" db="EMBL/GenBank/DDBJ databases">
        <title>Evolutionary Origins and Diversification of the Mycorrhizal Mutualists.</title>
        <authorList>
            <consortium name="DOE Joint Genome Institute"/>
            <consortium name="Mycorrhizal Genomics Consortium"/>
            <person name="Kohler A."/>
            <person name="Kuo A."/>
            <person name="Nagy L.G."/>
            <person name="Floudas D."/>
            <person name="Copeland A."/>
            <person name="Barry K.W."/>
            <person name="Cichocki N."/>
            <person name="Veneault-Fourrey C."/>
            <person name="LaButti K."/>
            <person name="Lindquist E.A."/>
            <person name="Lipzen A."/>
            <person name="Lundell T."/>
            <person name="Morin E."/>
            <person name="Murat C."/>
            <person name="Riley R."/>
            <person name="Ohm R."/>
            <person name="Sun H."/>
            <person name="Tunlid A."/>
            <person name="Henrissat B."/>
            <person name="Grigoriev I.V."/>
            <person name="Hibbett D.S."/>
            <person name="Martin F."/>
        </authorList>
    </citation>
    <scope>NUCLEOTIDE SEQUENCE [LARGE SCALE GENOMIC DNA]</scope>
    <source>
        <strain evidence="2">UH-Slu-Lm8-n1</strain>
    </source>
</reference>
<dbReference type="Proteomes" id="UP000054485">
    <property type="component" value="Unassembled WGS sequence"/>
</dbReference>
<reference evidence="1 2" key="1">
    <citation type="submission" date="2014-04" db="EMBL/GenBank/DDBJ databases">
        <authorList>
            <consortium name="DOE Joint Genome Institute"/>
            <person name="Kuo A."/>
            <person name="Ruytinx J."/>
            <person name="Rineau F."/>
            <person name="Colpaert J."/>
            <person name="Kohler A."/>
            <person name="Nagy L.G."/>
            <person name="Floudas D."/>
            <person name="Copeland A."/>
            <person name="Barry K.W."/>
            <person name="Cichocki N."/>
            <person name="Veneault-Fourrey C."/>
            <person name="LaButti K."/>
            <person name="Lindquist E.A."/>
            <person name="Lipzen A."/>
            <person name="Lundell T."/>
            <person name="Morin E."/>
            <person name="Murat C."/>
            <person name="Sun H."/>
            <person name="Tunlid A."/>
            <person name="Henrissat B."/>
            <person name="Grigoriev I.V."/>
            <person name="Hibbett D.S."/>
            <person name="Martin F."/>
            <person name="Nordberg H.P."/>
            <person name="Cantor M.N."/>
            <person name="Hua S.X."/>
        </authorList>
    </citation>
    <scope>NUCLEOTIDE SEQUENCE [LARGE SCALE GENOMIC DNA]</scope>
    <source>
        <strain evidence="1 2">UH-Slu-Lm8-n1</strain>
    </source>
</reference>
<protein>
    <submittedName>
        <fullName evidence="1">Uncharacterized protein</fullName>
    </submittedName>
</protein>
<proteinExistence type="predicted"/>
<name>A0A0D0AM54_9AGAM</name>
<evidence type="ECO:0000313" key="1">
    <source>
        <dbReference type="EMBL" id="KIK33003.1"/>
    </source>
</evidence>
<accession>A0A0D0AM54</accession>
<dbReference type="InParanoid" id="A0A0D0AM54"/>
<dbReference type="EMBL" id="KN836053">
    <property type="protein sequence ID" value="KIK33003.1"/>
    <property type="molecule type" value="Genomic_DNA"/>
</dbReference>
<dbReference type="OrthoDB" id="5354526at2759"/>
<dbReference type="STRING" id="930992.A0A0D0AM54"/>
<evidence type="ECO:0000313" key="2">
    <source>
        <dbReference type="Proteomes" id="UP000054485"/>
    </source>
</evidence>
<sequence length="516" mass="58843">MTTAIQPGLFSEIKDAYQPSLVAVMTLYNTPLSQVTSFTYLRQVVFRGMILPETLPSLRTLILRNHVPALLLSSSALPALCAVSAPFLAMTSLCFGCSIVKLDIRDEVVLTPLYKTFAEVRSRLLRVQELSLFLGDWDDELVYAWGGSSKDAINRHGFPHTVHSSISRICTHLLHPSAPPPQYFLKTNKSMHDIDPDTETNLEQDNRDGNYGIHHRRHARNSHNTLPAIDQDIEMNVDMDMDMDTYIYNRDSEPEFEELEELKTEPFEDYTRELVIAWNRACHGLRTVQLHPGWAWRLADPADCWVAKPCESGIFGNVFESPPCDAMILADIIKKCKMLNQKLYKHLILTSPTSFNRILALSSIQPLPHAFLLGIFPLVERTVEQLKEAFAVVPLTETDDWTPVPINRQSNRYRFFQIKDAYQPRFLADAARLRGVLLPRDLHSILHGLPNLRDLAVVHCTVRFAGVYRDVDPSLKLHYLTLLDIRAAFLYNDDDTNPRNPRTRLRTLASRWTLGS</sequence>
<organism evidence="1 2">
    <name type="scientific">Suillus luteus UH-Slu-Lm8-n1</name>
    <dbReference type="NCBI Taxonomy" id="930992"/>
    <lineage>
        <taxon>Eukaryota</taxon>
        <taxon>Fungi</taxon>
        <taxon>Dikarya</taxon>
        <taxon>Basidiomycota</taxon>
        <taxon>Agaricomycotina</taxon>
        <taxon>Agaricomycetes</taxon>
        <taxon>Agaricomycetidae</taxon>
        <taxon>Boletales</taxon>
        <taxon>Suillineae</taxon>
        <taxon>Suillaceae</taxon>
        <taxon>Suillus</taxon>
    </lineage>
</organism>
<gene>
    <name evidence="1" type="ORF">CY34DRAFT_18667</name>
</gene>
<keyword evidence="2" id="KW-1185">Reference proteome</keyword>
<dbReference type="HOGENOM" id="CLU_528042_0_0_1"/>
<dbReference type="AlphaFoldDB" id="A0A0D0AM54"/>